<dbReference type="Pfam" id="PF04542">
    <property type="entry name" value="Sigma70_r2"/>
    <property type="match status" value="1"/>
</dbReference>
<dbReference type="InterPro" id="IPR007627">
    <property type="entry name" value="RNA_pol_sigma70_r2"/>
</dbReference>
<accession>A0A521CBJ8</accession>
<keyword evidence="4" id="KW-0804">Transcription</keyword>
<dbReference type="InterPro" id="IPR014284">
    <property type="entry name" value="RNA_pol_sigma-70_dom"/>
</dbReference>
<dbReference type="InterPro" id="IPR036388">
    <property type="entry name" value="WH-like_DNA-bd_sf"/>
</dbReference>
<comment type="similarity">
    <text evidence="1">Belongs to the sigma-70 factor family. ECF subfamily.</text>
</comment>
<dbReference type="AlphaFoldDB" id="A0A521CBJ8"/>
<protein>
    <submittedName>
        <fullName evidence="7">RNA polymerase sigma-70 factor, ECF subfamily</fullName>
    </submittedName>
</protein>
<dbReference type="EMBL" id="FXTN01000003">
    <property type="protein sequence ID" value="SMO56778.1"/>
    <property type="molecule type" value="Genomic_DNA"/>
</dbReference>
<dbReference type="InterPro" id="IPR039425">
    <property type="entry name" value="RNA_pol_sigma-70-like"/>
</dbReference>
<evidence type="ECO:0000256" key="2">
    <source>
        <dbReference type="ARBA" id="ARBA00023015"/>
    </source>
</evidence>
<organism evidence="7 8">
    <name type="scientific">Pedobacter westerhofensis</name>
    <dbReference type="NCBI Taxonomy" id="425512"/>
    <lineage>
        <taxon>Bacteria</taxon>
        <taxon>Pseudomonadati</taxon>
        <taxon>Bacteroidota</taxon>
        <taxon>Sphingobacteriia</taxon>
        <taxon>Sphingobacteriales</taxon>
        <taxon>Sphingobacteriaceae</taxon>
        <taxon>Pedobacter</taxon>
    </lineage>
</organism>
<keyword evidence="8" id="KW-1185">Reference proteome</keyword>
<dbReference type="Pfam" id="PF08281">
    <property type="entry name" value="Sigma70_r4_2"/>
    <property type="match status" value="1"/>
</dbReference>
<keyword evidence="3" id="KW-0731">Sigma factor</keyword>
<sequence>MAAFEQIYQLYWSDLYNYAYNIIRNKIVCEEIIQETFFSLWSKREQIQITQSLKAYLFTAVKFQTINYIRSEKVKRDYASSYASFTKTAFDNSNEENIQLSDLKGMIENEVAKLPEKCQQIFRLSRNEHQSIKNIADLMNISHKTVENQLTKALRQLRSSLGQFFSLSILILAVC</sequence>
<dbReference type="InterPro" id="IPR013325">
    <property type="entry name" value="RNA_pol_sigma_r2"/>
</dbReference>
<dbReference type="PANTHER" id="PTHR43133:SF46">
    <property type="entry name" value="RNA POLYMERASE SIGMA-70 FACTOR ECF SUBFAMILY"/>
    <property type="match status" value="1"/>
</dbReference>
<keyword evidence="2" id="KW-0805">Transcription regulation</keyword>
<dbReference type="OrthoDB" id="665981at2"/>
<evidence type="ECO:0000256" key="4">
    <source>
        <dbReference type="ARBA" id="ARBA00023163"/>
    </source>
</evidence>
<dbReference type="GO" id="GO:0016987">
    <property type="term" value="F:sigma factor activity"/>
    <property type="evidence" value="ECO:0007669"/>
    <property type="project" value="UniProtKB-KW"/>
</dbReference>
<feature type="domain" description="RNA polymerase sigma factor 70 region 4 type 2" evidence="6">
    <location>
        <begin position="106"/>
        <end position="157"/>
    </location>
</feature>
<dbReference type="Gene3D" id="1.10.1740.10">
    <property type="match status" value="1"/>
</dbReference>
<dbReference type="Proteomes" id="UP000320300">
    <property type="component" value="Unassembled WGS sequence"/>
</dbReference>
<dbReference type="SUPFAM" id="SSF88946">
    <property type="entry name" value="Sigma2 domain of RNA polymerase sigma factors"/>
    <property type="match status" value="1"/>
</dbReference>
<evidence type="ECO:0000259" key="6">
    <source>
        <dbReference type="Pfam" id="PF08281"/>
    </source>
</evidence>
<feature type="domain" description="RNA polymerase sigma-70 region 2" evidence="5">
    <location>
        <begin position="8"/>
        <end position="73"/>
    </location>
</feature>
<dbReference type="InterPro" id="IPR013249">
    <property type="entry name" value="RNA_pol_sigma70_r4_t2"/>
</dbReference>
<dbReference type="GO" id="GO:0006352">
    <property type="term" value="P:DNA-templated transcription initiation"/>
    <property type="evidence" value="ECO:0007669"/>
    <property type="project" value="InterPro"/>
</dbReference>
<dbReference type="GO" id="GO:0003677">
    <property type="term" value="F:DNA binding"/>
    <property type="evidence" value="ECO:0007669"/>
    <property type="project" value="InterPro"/>
</dbReference>
<dbReference type="Gene3D" id="1.10.10.10">
    <property type="entry name" value="Winged helix-like DNA-binding domain superfamily/Winged helix DNA-binding domain"/>
    <property type="match status" value="1"/>
</dbReference>
<gene>
    <name evidence="7" type="ORF">SAMN06265348_103404</name>
</gene>
<dbReference type="SUPFAM" id="SSF88659">
    <property type="entry name" value="Sigma3 and sigma4 domains of RNA polymerase sigma factors"/>
    <property type="match status" value="1"/>
</dbReference>
<dbReference type="RefSeq" id="WP_142527576.1">
    <property type="nucleotide sequence ID" value="NZ_CBCSJO010000004.1"/>
</dbReference>
<evidence type="ECO:0000259" key="5">
    <source>
        <dbReference type="Pfam" id="PF04542"/>
    </source>
</evidence>
<dbReference type="PANTHER" id="PTHR43133">
    <property type="entry name" value="RNA POLYMERASE ECF-TYPE SIGMA FACTO"/>
    <property type="match status" value="1"/>
</dbReference>
<reference evidence="7 8" key="1">
    <citation type="submission" date="2017-05" db="EMBL/GenBank/DDBJ databases">
        <authorList>
            <person name="Varghese N."/>
            <person name="Submissions S."/>
        </authorList>
    </citation>
    <scope>NUCLEOTIDE SEQUENCE [LARGE SCALE GENOMIC DNA]</scope>
    <source>
        <strain evidence="7 8">DSM 19036</strain>
    </source>
</reference>
<proteinExistence type="inferred from homology"/>
<dbReference type="NCBIfam" id="TIGR02937">
    <property type="entry name" value="sigma70-ECF"/>
    <property type="match status" value="1"/>
</dbReference>
<name>A0A521CBJ8_9SPHI</name>
<evidence type="ECO:0000256" key="3">
    <source>
        <dbReference type="ARBA" id="ARBA00023082"/>
    </source>
</evidence>
<dbReference type="InterPro" id="IPR013324">
    <property type="entry name" value="RNA_pol_sigma_r3/r4-like"/>
</dbReference>
<evidence type="ECO:0000256" key="1">
    <source>
        <dbReference type="ARBA" id="ARBA00010641"/>
    </source>
</evidence>
<evidence type="ECO:0000313" key="8">
    <source>
        <dbReference type="Proteomes" id="UP000320300"/>
    </source>
</evidence>
<dbReference type="InterPro" id="IPR014327">
    <property type="entry name" value="RNA_pol_sigma70_bacteroid"/>
</dbReference>
<evidence type="ECO:0000313" key="7">
    <source>
        <dbReference type="EMBL" id="SMO56778.1"/>
    </source>
</evidence>
<dbReference type="NCBIfam" id="TIGR02985">
    <property type="entry name" value="Sig70_bacteroi1"/>
    <property type="match status" value="1"/>
</dbReference>